<accession>A0A6M3LIB6</accession>
<reference evidence="2" key="1">
    <citation type="submission" date="2020-03" db="EMBL/GenBank/DDBJ databases">
        <title>The deep terrestrial virosphere.</title>
        <authorList>
            <person name="Holmfeldt K."/>
            <person name="Nilsson E."/>
            <person name="Simone D."/>
            <person name="Lopez-Fernandez M."/>
            <person name="Wu X."/>
            <person name="de Brujin I."/>
            <person name="Lundin D."/>
            <person name="Andersson A."/>
            <person name="Bertilsson S."/>
            <person name="Dopson M."/>
        </authorList>
    </citation>
    <scope>NUCLEOTIDE SEQUENCE</scope>
    <source>
        <strain evidence="2">MM415B04464</strain>
    </source>
</reference>
<evidence type="ECO:0000313" key="2">
    <source>
        <dbReference type="EMBL" id="QJA92818.1"/>
    </source>
</evidence>
<organism evidence="2">
    <name type="scientific">viral metagenome</name>
    <dbReference type="NCBI Taxonomy" id="1070528"/>
    <lineage>
        <taxon>unclassified sequences</taxon>
        <taxon>metagenomes</taxon>
        <taxon>organismal metagenomes</taxon>
    </lineage>
</organism>
<gene>
    <name evidence="2" type="ORF">MM415B04464_0014</name>
</gene>
<proteinExistence type="predicted"/>
<dbReference type="AlphaFoldDB" id="A0A6M3LIB6"/>
<feature type="region of interest" description="Disordered" evidence="1">
    <location>
        <begin position="42"/>
        <end position="72"/>
    </location>
</feature>
<evidence type="ECO:0000256" key="1">
    <source>
        <dbReference type="SAM" id="MobiDB-lite"/>
    </source>
</evidence>
<name>A0A6M3LIB6_9ZZZZ</name>
<dbReference type="EMBL" id="MT143098">
    <property type="protein sequence ID" value="QJA92818.1"/>
    <property type="molecule type" value="Genomic_DNA"/>
</dbReference>
<protein>
    <submittedName>
        <fullName evidence="2">Uncharacterized protein</fullName>
    </submittedName>
</protein>
<sequence>MSEQIEKILDEFAKNILGYMDNGEYKKHRRNAVTKIVTNLMGESGEKNGPGPIADKGINSPSIRGWNGGADG</sequence>